<evidence type="ECO:0008006" key="4">
    <source>
        <dbReference type="Google" id="ProtNLM"/>
    </source>
</evidence>
<evidence type="ECO:0000313" key="2">
    <source>
        <dbReference type="EMBL" id="MCV9388297.1"/>
    </source>
</evidence>
<keyword evidence="1" id="KW-0732">Signal</keyword>
<feature type="chain" id="PRO_5047294053" description="MG2 domain-containing protein" evidence="1">
    <location>
        <begin position="22"/>
        <end position="671"/>
    </location>
</feature>
<sequence length="671" mass="77118">MKKYKLILTAILLAHCVFIQAQDLSVLTNKNTYITKEQVLFDIVKIGNSSESEGFLTTIDLVAPNGSIIETQSLIKTSKDQLFFYLTDSLKTGIYRLIAHSPGSHQVEKRIHVFGDKTTNIEDRQPIKLEYFLDASEFVNGVESKISFRSLDELGSGISTTLSIVDDQDSVIQFLQTDANGIVSTTITPNSNFYRVNYEGRSIVLPISNRDVFQSSLQIITDSLHYKIENTQKVVSIEWNGTNMLSDKLSSENSSILMGQLKLEPGINSIIISDSSGYFLKRIIAHKAELSSDSIWKSKKQIASVYLEEDKDYYQFDAFEYYFLDQYGLDIQLVTNRDFESYLRVFKDQLTSIENQERIKLINEGGLISLKDEKSFGRVSMLTVPHLEPIEMLRSDITGLHQFEKWMPEEETRVFPYLLAGNLIPLREVPVYERANYKYSPLKQILSVDEKTQEYLSSLKDLQSINKSYREDEEELLIPEADFTYSMEDFQIPETMEDLINNIVKYLSVQYENNEPQFSLYRYMTIYKFDAPPIIFINDEPTYDCKYVLNMDPKGVERVELRNSIHSTATLGNLGLKGAVSIYLKDGIENPLEKQNADLPVLRKRVDPTQKMSKNPHSPDFRKQLFWGCISDIEEIDMNKIKSDLKGEYQIDLIECKTKIPTTTSKTYQVH</sequence>
<dbReference type="RefSeq" id="WP_264139151.1">
    <property type="nucleotide sequence ID" value="NZ_JAOYOD010000001.1"/>
</dbReference>
<organism evidence="2 3">
    <name type="scientific">Reichenbachiella ulvae</name>
    <dbReference type="NCBI Taxonomy" id="2980104"/>
    <lineage>
        <taxon>Bacteria</taxon>
        <taxon>Pseudomonadati</taxon>
        <taxon>Bacteroidota</taxon>
        <taxon>Cytophagia</taxon>
        <taxon>Cytophagales</taxon>
        <taxon>Reichenbachiellaceae</taxon>
        <taxon>Reichenbachiella</taxon>
    </lineage>
</organism>
<evidence type="ECO:0000313" key="3">
    <source>
        <dbReference type="Proteomes" id="UP001300692"/>
    </source>
</evidence>
<comment type="caution">
    <text evidence="2">The sequence shown here is derived from an EMBL/GenBank/DDBJ whole genome shotgun (WGS) entry which is preliminary data.</text>
</comment>
<evidence type="ECO:0000256" key="1">
    <source>
        <dbReference type="SAM" id="SignalP"/>
    </source>
</evidence>
<feature type="signal peptide" evidence="1">
    <location>
        <begin position="1"/>
        <end position="21"/>
    </location>
</feature>
<reference evidence="2 3" key="1">
    <citation type="submission" date="2022-10" db="EMBL/GenBank/DDBJ databases">
        <title>Comparative genomics and taxonomic characterization of three novel marine species of genus Reichenbachiella exhibiting antioxidant and polysaccharide degradation activities.</title>
        <authorList>
            <person name="Muhammad N."/>
            <person name="Lee Y.-J."/>
            <person name="Ko J."/>
            <person name="Kim S.-G."/>
        </authorList>
    </citation>
    <scope>NUCLEOTIDE SEQUENCE [LARGE SCALE GENOMIC DNA]</scope>
    <source>
        <strain evidence="2 3">ABR2-5</strain>
    </source>
</reference>
<protein>
    <recommendedName>
        <fullName evidence="4">MG2 domain-containing protein</fullName>
    </recommendedName>
</protein>
<accession>A0ABT3CXG4</accession>
<dbReference type="Proteomes" id="UP001300692">
    <property type="component" value="Unassembled WGS sequence"/>
</dbReference>
<dbReference type="EMBL" id="JAOYOD010000001">
    <property type="protein sequence ID" value="MCV9388297.1"/>
    <property type="molecule type" value="Genomic_DNA"/>
</dbReference>
<name>A0ABT3CXG4_9BACT</name>
<proteinExistence type="predicted"/>
<keyword evidence="3" id="KW-1185">Reference proteome</keyword>
<gene>
    <name evidence="2" type="ORF">N7U62_16560</name>
</gene>